<evidence type="ECO:0000259" key="7">
    <source>
        <dbReference type="Pfam" id="PF07992"/>
    </source>
</evidence>
<keyword evidence="6" id="KW-1133">Transmembrane helix</keyword>
<dbReference type="RefSeq" id="XP_060452226.1">
    <property type="nucleotide sequence ID" value="XM_060595222.1"/>
</dbReference>
<keyword evidence="6" id="KW-0472">Membrane</keyword>
<dbReference type="GO" id="GO:0003954">
    <property type="term" value="F:NADH dehydrogenase activity"/>
    <property type="evidence" value="ECO:0007669"/>
    <property type="project" value="InterPro"/>
</dbReference>
<keyword evidence="5" id="KW-0520">NAD</keyword>
<evidence type="ECO:0000256" key="5">
    <source>
        <dbReference type="ARBA" id="ARBA00023027"/>
    </source>
</evidence>
<dbReference type="GeneID" id="85480084"/>
<comment type="similarity">
    <text evidence="1">Belongs to the NADH dehydrogenase family.</text>
</comment>
<dbReference type="Pfam" id="PF07992">
    <property type="entry name" value="Pyr_redox_2"/>
    <property type="match status" value="1"/>
</dbReference>
<dbReference type="InterPro" id="IPR045024">
    <property type="entry name" value="NDH-2"/>
</dbReference>
<evidence type="ECO:0000256" key="3">
    <source>
        <dbReference type="ARBA" id="ARBA00022827"/>
    </source>
</evidence>
<keyword evidence="6" id="KW-0812">Transmembrane</keyword>
<dbReference type="PANTHER" id="PTHR43706">
    <property type="entry name" value="NADH DEHYDROGENASE"/>
    <property type="match status" value="1"/>
</dbReference>
<name>A0AAJ0A702_9PEZI</name>
<evidence type="ECO:0000313" key="8">
    <source>
        <dbReference type="EMBL" id="KAK1656182.1"/>
    </source>
</evidence>
<dbReference type="InterPro" id="IPR023753">
    <property type="entry name" value="FAD/NAD-binding_dom"/>
</dbReference>
<dbReference type="InterPro" id="IPR036188">
    <property type="entry name" value="FAD/NAD-bd_sf"/>
</dbReference>
<keyword evidence="4" id="KW-0560">Oxidoreductase</keyword>
<feature type="transmembrane region" description="Helical" evidence="6">
    <location>
        <begin position="252"/>
        <end position="274"/>
    </location>
</feature>
<sequence length="280" mass="30028">MSGSIIIIGAGFAGVWSALSARRLIKIHGQSEAFKVTVIAPQSCLIMRPRLYEANPSNMSQELGPLFEASEAAGVLGPELGPGPRPVITQALDELGIELRLGSPITAVESEGVQLASGEIIETMTTIWTAGVRATPLTQKIPGPKDKLSRLHVDRYLRAVSSERVFATGDAAYAASDSNGHYALMSCQHALQLGRVSGYNAAADLLGVPLFEYKQESYNCCLDLGAWGAVVTSGWDRKCWYHRRDTFPHEGVSSATITSMSVIIAVVVLPIYIVGRGRSK</sequence>
<keyword evidence="3" id="KW-0274">FAD</keyword>
<organism evidence="8 9">
    <name type="scientific">Colletotrichum phormii</name>
    <dbReference type="NCBI Taxonomy" id="359342"/>
    <lineage>
        <taxon>Eukaryota</taxon>
        <taxon>Fungi</taxon>
        <taxon>Dikarya</taxon>
        <taxon>Ascomycota</taxon>
        <taxon>Pezizomycotina</taxon>
        <taxon>Sordariomycetes</taxon>
        <taxon>Hypocreomycetidae</taxon>
        <taxon>Glomerellales</taxon>
        <taxon>Glomerellaceae</taxon>
        <taxon>Colletotrichum</taxon>
        <taxon>Colletotrichum acutatum species complex</taxon>
    </lineage>
</organism>
<keyword evidence="2" id="KW-0285">Flavoprotein</keyword>
<dbReference type="PANTHER" id="PTHR43706:SF45">
    <property type="entry name" value="NADH DEHYDROGENASE-LIKE PROTEIN RV1812C"/>
    <property type="match status" value="1"/>
</dbReference>
<dbReference type="EMBL" id="JAHMHQ010000001">
    <property type="protein sequence ID" value="KAK1656182.1"/>
    <property type="molecule type" value="Genomic_DNA"/>
</dbReference>
<evidence type="ECO:0000256" key="4">
    <source>
        <dbReference type="ARBA" id="ARBA00023002"/>
    </source>
</evidence>
<evidence type="ECO:0000256" key="2">
    <source>
        <dbReference type="ARBA" id="ARBA00022630"/>
    </source>
</evidence>
<dbReference type="AlphaFoldDB" id="A0AAJ0A702"/>
<keyword evidence="9" id="KW-1185">Reference proteome</keyword>
<dbReference type="SUPFAM" id="SSF51905">
    <property type="entry name" value="FAD/NAD(P)-binding domain"/>
    <property type="match status" value="1"/>
</dbReference>
<proteinExistence type="inferred from homology"/>
<gene>
    <name evidence="8" type="ORF">BDP81DRAFT_487529</name>
</gene>
<dbReference type="Proteomes" id="UP001243989">
    <property type="component" value="Unassembled WGS sequence"/>
</dbReference>
<feature type="domain" description="FAD/NAD(P)-binding" evidence="7">
    <location>
        <begin position="76"/>
        <end position="192"/>
    </location>
</feature>
<dbReference type="Gene3D" id="3.50.50.100">
    <property type="match status" value="2"/>
</dbReference>
<accession>A0AAJ0A702</accession>
<evidence type="ECO:0000256" key="1">
    <source>
        <dbReference type="ARBA" id="ARBA00005272"/>
    </source>
</evidence>
<protein>
    <recommendedName>
        <fullName evidence="7">FAD/NAD(P)-binding domain-containing protein</fullName>
    </recommendedName>
</protein>
<reference evidence="8" key="1">
    <citation type="submission" date="2021-06" db="EMBL/GenBank/DDBJ databases">
        <title>Comparative genomics, transcriptomics and evolutionary studies reveal genomic signatures of adaptation to plant cell wall in hemibiotrophic fungi.</title>
        <authorList>
            <consortium name="DOE Joint Genome Institute"/>
            <person name="Baroncelli R."/>
            <person name="Diaz J.F."/>
            <person name="Benocci T."/>
            <person name="Peng M."/>
            <person name="Battaglia E."/>
            <person name="Haridas S."/>
            <person name="Andreopoulos W."/>
            <person name="Labutti K."/>
            <person name="Pangilinan J."/>
            <person name="Floch G.L."/>
            <person name="Makela M.R."/>
            <person name="Henrissat B."/>
            <person name="Grigoriev I.V."/>
            <person name="Crouch J.A."/>
            <person name="De Vries R.P."/>
            <person name="Sukno S.A."/>
            <person name="Thon M.R."/>
        </authorList>
    </citation>
    <scope>NUCLEOTIDE SEQUENCE</scope>
    <source>
        <strain evidence="8">CBS 102054</strain>
    </source>
</reference>
<evidence type="ECO:0000256" key="6">
    <source>
        <dbReference type="SAM" id="Phobius"/>
    </source>
</evidence>
<evidence type="ECO:0000313" key="9">
    <source>
        <dbReference type="Proteomes" id="UP001243989"/>
    </source>
</evidence>
<comment type="caution">
    <text evidence="8">The sequence shown here is derived from an EMBL/GenBank/DDBJ whole genome shotgun (WGS) entry which is preliminary data.</text>
</comment>